<dbReference type="PANTHER" id="PTHR30313">
    <property type="entry name" value="DNA PRIMASE"/>
    <property type="match status" value="1"/>
</dbReference>
<evidence type="ECO:0000313" key="5">
    <source>
        <dbReference type="EMBL" id="RNL56433.1"/>
    </source>
</evidence>
<evidence type="ECO:0000313" key="6">
    <source>
        <dbReference type="Proteomes" id="UP000274046"/>
    </source>
</evidence>
<feature type="domain" description="Zinc finger CHC2-type" evidence="4">
    <location>
        <begin position="5"/>
        <end position="89"/>
    </location>
</feature>
<dbReference type="InterPro" id="IPR050219">
    <property type="entry name" value="DnaG_primase"/>
</dbReference>
<dbReference type="Gene3D" id="3.40.1360.10">
    <property type="match status" value="1"/>
</dbReference>
<proteinExistence type="predicted"/>
<evidence type="ECO:0000256" key="2">
    <source>
        <dbReference type="ARBA" id="ARBA00022771"/>
    </source>
</evidence>
<dbReference type="AlphaFoldDB" id="A0A3N0C2C7"/>
<dbReference type="Pfam" id="PF13155">
    <property type="entry name" value="Toprim_2"/>
    <property type="match status" value="1"/>
</dbReference>
<dbReference type="EMBL" id="RBEE01000002">
    <property type="protein sequence ID" value="RNL56433.1"/>
    <property type="molecule type" value="Genomic_DNA"/>
</dbReference>
<reference evidence="5 6" key="1">
    <citation type="submission" date="2018-10" db="EMBL/GenBank/DDBJ databases">
        <title>Genome sequencing of Pedobacter jejuensis TNB23.</title>
        <authorList>
            <person name="Cho Y.-J."/>
            <person name="Cho A."/>
            <person name="Kim O.-S."/>
        </authorList>
    </citation>
    <scope>NUCLEOTIDE SEQUENCE [LARGE SCALE GENOMIC DNA]</scope>
    <source>
        <strain evidence="5 6">TNB23</strain>
    </source>
</reference>
<dbReference type="PANTHER" id="PTHR30313:SF2">
    <property type="entry name" value="DNA PRIMASE"/>
    <property type="match status" value="1"/>
</dbReference>
<keyword evidence="2" id="KW-0863">Zinc-finger</keyword>
<dbReference type="GO" id="GO:0006269">
    <property type="term" value="P:DNA replication, synthesis of primer"/>
    <property type="evidence" value="ECO:0007669"/>
    <property type="project" value="TreeGrafter"/>
</dbReference>
<dbReference type="OrthoDB" id="8536512at2"/>
<keyword evidence="6" id="KW-1185">Reference proteome</keyword>
<evidence type="ECO:0000259" key="4">
    <source>
        <dbReference type="Pfam" id="PF01807"/>
    </source>
</evidence>
<dbReference type="InterPro" id="IPR002694">
    <property type="entry name" value="Znf_CHC2"/>
</dbReference>
<sequence>MNCANVKQKVSLISVLHKQGYKEKFTRNNKGINYYWFLSPFRSEEEASFSVNTLLNTYFDFGTGQHGSVIDYLCSYYRCDVRRALQIVKDFNFSSFPQQELTKTFVAKQKDETNSYLIEKTGPVKHTNLVKYLNKRKLNPIFWKYLLEIHFTMSDRIYYGIAFKNESNGYEVSWEYWNKATSSHSRFKMCMKAKDITHIKNGSKSLVVVEAWSDFIALLTLYPKMEKVNDFIILNSVSTTNKMISMIIKMQYQTIYSATDNDTAGANVLDVLLNKFPGKVIPLNEFYRSSKDIADYLVGK</sequence>
<dbReference type="GO" id="GO:0003677">
    <property type="term" value="F:DNA binding"/>
    <property type="evidence" value="ECO:0007669"/>
    <property type="project" value="InterPro"/>
</dbReference>
<dbReference type="GO" id="GO:0005737">
    <property type="term" value="C:cytoplasm"/>
    <property type="evidence" value="ECO:0007669"/>
    <property type="project" value="TreeGrafter"/>
</dbReference>
<comment type="caution">
    <text evidence="5">The sequence shown here is derived from an EMBL/GenBank/DDBJ whole genome shotgun (WGS) entry which is preliminary data.</text>
</comment>
<dbReference type="GO" id="GO:0008270">
    <property type="term" value="F:zinc ion binding"/>
    <property type="evidence" value="ECO:0007669"/>
    <property type="project" value="UniProtKB-KW"/>
</dbReference>
<dbReference type="Proteomes" id="UP000274046">
    <property type="component" value="Unassembled WGS sequence"/>
</dbReference>
<dbReference type="InterPro" id="IPR036977">
    <property type="entry name" value="DNA_primase_Znf_CHC2"/>
</dbReference>
<name>A0A3N0C2C7_9SPHI</name>
<keyword evidence="3" id="KW-0862">Zinc</keyword>
<protein>
    <recommendedName>
        <fullName evidence="4">Zinc finger CHC2-type domain-containing protein</fullName>
    </recommendedName>
</protein>
<dbReference type="Gene3D" id="3.90.580.10">
    <property type="entry name" value="Zinc finger, CHC2-type domain"/>
    <property type="match status" value="1"/>
</dbReference>
<dbReference type="SUPFAM" id="SSF57783">
    <property type="entry name" value="Zinc beta-ribbon"/>
    <property type="match status" value="1"/>
</dbReference>
<gene>
    <name evidence="5" type="ORF">D7004_00665</name>
</gene>
<evidence type="ECO:0000256" key="3">
    <source>
        <dbReference type="ARBA" id="ARBA00022833"/>
    </source>
</evidence>
<dbReference type="RefSeq" id="WP_123203948.1">
    <property type="nucleotide sequence ID" value="NZ_RBEE01000002.1"/>
</dbReference>
<organism evidence="5 6">
    <name type="scientific">Pedobacter jejuensis</name>
    <dbReference type="NCBI Taxonomy" id="1268550"/>
    <lineage>
        <taxon>Bacteria</taxon>
        <taxon>Pseudomonadati</taxon>
        <taxon>Bacteroidota</taxon>
        <taxon>Sphingobacteriia</taxon>
        <taxon>Sphingobacteriales</taxon>
        <taxon>Sphingobacteriaceae</taxon>
        <taxon>Pedobacter</taxon>
    </lineage>
</organism>
<dbReference type="GO" id="GO:0003899">
    <property type="term" value="F:DNA-directed RNA polymerase activity"/>
    <property type="evidence" value="ECO:0007669"/>
    <property type="project" value="InterPro"/>
</dbReference>
<accession>A0A3N0C2C7</accession>
<dbReference type="Pfam" id="PF01807">
    <property type="entry name" value="Zn_ribbon_DnaG"/>
    <property type="match status" value="1"/>
</dbReference>
<keyword evidence="1" id="KW-0479">Metal-binding</keyword>
<evidence type="ECO:0000256" key="1">
    <source>
        <dbReference type="ARBA" id="ARBA00022723"/>
    </source>
</evidence>